<dbReference type="EMBL" id="MT143711">
    <property type="protein sequence ID" value="QJB01532.1"/>
    <property type="molecule type" value="Genomic_DNA"/>
</dbReference>
<dbReference type="AlphaFoldDB" id="A0A6M3M9K7"/>
<name>A0A6M3M9K7_9ZZZZ</name>
<protein>
    <submittedName>
        <fullName evidence="1">Uncharacterized protein</fullName>
    </submittedName>
</protein>
<sequence>MKLNVSCQKCNYWVPILAGDGSVQYGECRFNPPNTFIYTAEQFDPNSDIAGNYFPTTKINGWCGKFEKEKQCRTPHL</sequence>
<proteinExistence type="predicted"/>
<organism evidence="1">
    <name type="scientific">viral metagenome</name>
    <dbReference type="NCBI Taxonomy" id="1070528"/>
    <lineage>
        <taxon>unclassified sequences</taxon>
        <taxon>metagenomes</taxon>
        <taxon>organismal metagenomes</taxon>
    </lineage>
</organism>
<reference evidence="1" key="1">
    <citation type="submission" date="2020-03" db="EMBL/GenBank/DDBJ databases">
        <title>The deep terrestrial virosphere.</title>
        <authorList>
            <person name="Holmfeldt K."/>
            <person name="Nilsson E."/>
            <person name="Simone D."/>
            <person name="Lopez-Fernandez M."/>
            <person name="Wu X."/>
            <person name="de Brujin I."/>
            <person name="Lundin D."/>
            <person name="Andersson A."/>
            <person name="Bertilsson S."/>
            <person name="Dopson M."/>
        </authorList>
    </citation>
    <scope>NUCLEOTIDE SEQUENCE</scope>
    <source>
        <strain evidence="1">MM415B12313</strain>
    </source>
</reference>
<gene>
    <name evidence="1" type="ORF">MM415B12313_0009</name>
</gene>
<evidence type="ECO:0000313" key="1">
    <source>
        <dbReference type="EMBL" id="QJB01532.1"/>
    </source>
</evidence>
<accession>A0A6M3M9K7</accession>